<dbReference type="NCBIfam" id="NF006114">
    <property type="entry name" value="PRK08263.1"/>
    <property type="match status" value="1"/>
</dbReference>
<dbReference type="CDD" id="cd05374">
    <property type="entry name" value="17beta-HSD-like_SDR_c"/>
    <property type="match status" value="1"/>
</dbReference>
<dbReference type="PANTHER" id="PTHR43976:SF16">
    <property type="entry name" value="SHORT-CHAIN DEHYDROGENASE_REDUCTASE FAMILY PROTEIN"/>
    <property type="match status" value="1"/>
</dbReference>
<evidence type="ECO:0000256" key="3">
    <source>
        <dbReference type="RuleBase" id="RU000363"/>
    </source>
</evidence>
<dbReference type="PANTHER" id="PTHR43976">
    <property type="entry name" value="SHORT CHAIN DEHYDROGENASE"/>
    <property type="match status" value="1"/>
</dbReference>
<proteinExistence type="inferred from homology"/>
<evidence type="ECO:0000256" key="2">
    <source>
        <dbReference type="ARBA" id="ARBA00023002"/>
    </source>
</evidence>
<organism evidence="4 5">
    <name type="scientific">Chelativorans petroleitrophicus</name>
    <dbReference type="NCBI Taxonomy" id="2975484"/>
    <lineage>
        <taxon>Bacteria</taxon>
        <taxon>Pseudomonadati</taxon>
        <taxon>Pseudomonadota</taxon>
        <taxon>Alphaproteobacteria</taxon>
        <taxon>Hyphomicrobiales</taxon>
        <taxon>Phyllobacteriaceae</taxon>
        <taxon>Chelativorans</taxon>
    </lineage>
</organism>
<dbReference type="RefSeq" id="WP_261514572.1">
    <property type="nucleotide sequence ID" value="NZ_JAODNV010000006.1"/>
</dbReference>
<dbReference type="NCBIfam" id="NF004824">
    <property type="entry name" value="PRK06180.1"/>
    <property type="match status" value="1"/>
</dbReference>
<dbReference type="SUPFAM" id="SSF51735">
    <property type="entry name" value="NAD(P)-binding Rossmann-fold domains"/>
    <property type="match status" value="1"/>
</dbReference>
<name>A0A9X2X8N4_9HYPH</name>
<dbReference type="EMBL" id="JAODNV010000006">
    <property type="protein sequence ID" value="MCT8989717.1"/>
    <property type="molecule type" value="Genomic_DNA"/>
</dbReference>
<dbReference type="Pfam" id="PF00106">
    <property type="entry name" value="adh_short"/>
    <property type="match status" value="1"/>
</dbReference>
<dbReference type="InterPro" id="IPR020904">
    <property type="entry name" value="Sc_DH/Rdtase_CS"/>
</dbReference>
<gene>
    <name evidence="4" type="ORF">NYR54_05345</name>
</gene>
<dbReference type="Proteomes" id="UP001149009">
    <property type="component" value="Unassembled WGS sequence"/>
</dbReference>
<dbReference type="AlphaFoldDB" id="A0A9X2X8N4"/>
<dbReference type="InterPro" id="IPR002347">
    <property type="entry name" value="SDR_fam"/>
</dbReference>
<keyword evidence="5" id="KW-1185">Reference proteome</keyword>
<comment type="caution">
    <text evidence="4">The sequence shown here is derived from an EMBL/GenBank/DDBJ whole genome shotgun (WGS) entry which is preliminary data.</text>
</comment>
<accession>A0A9X2X8N4</accession>
<dbReference type="PRINTS" id="PR00080">
    <property type="entry name" value="SDRFAMILY"/>
</dbReference>
<keyword evidence="2" id="KW-0560">Oxidoreductase</keyword>
<dbReference type="PROSITE" id="PS00061">
    <property type="entry name" value="ADH_SHORT"/>
    <property type="match status" value="1"/>
</dbReference>
<dbReference type="Gene3D" id="3.40.50.720">
    <property type="entry name" value="NAD(P)-binding Rossmann-like Domain"/>
    <property type="match status" value="1"/>
</dbReference>
<protein>
    <submittedName>
        <fullName evidence="4">Oxidoreductase</fullName>
    </submittedName>
</protein>
<reference evidence="4" key="1">
    <citation type="submission" date="2022-08" db="EMBL/GenBank/DDBJ databases">
        <title>Chelativorans sichuanense sp. nov., a paraffin oil-degrading bacterium isolated from a mixture of oil-based drill cuttings and paddy soil.</title>
        <authorList>
            <person name="Yu J."/>
            <person name="Liu H."/>
            <person name="Chen Q."/>
        </authorList>
    </citation>
    <scope>NUCLEOTIDE SEQUENCE</scope>
    <source>
        <strain evidence="4">SCAU 2101</strain>
    </source>
</reference>
<sequence>MPTWFITGCSTGFGRELAKAVLARGWNAVVTARDPASVADIVADYSDTAISAPLDVRDKGQIGEAVSAAVERFGTIDVLVNNAGYGYRAALEEAEEDEIRRLFDTNVFGVIDVTRAVLPIMRRQRSGHIVNISSVAGRVANPGSSLYSATKFAVNGLSKGLAKEVKPLGIKVTIVEPSGFRTDFAGRSIRETKRSMEEYADTAGKFRATTAAQHGKQPGDPVRAAEAIIKAVQQAEPPLHLLLGVNAVERTRAELEERMAELKAWEDISRGADFPAG</sequence>
<dbReference type="GO" id="GO:0016491">
    <property type="term" value="F:oxidoreductase activity"/>
    <property type="evidence" value="ECO:0007669"/>
    <property type="project" value="UniProtKB-KW"/>
</dbReference>
<evidence type="ECO:0000313" key="5">
    <source>
        <dbReference type="Proteomes" id="UP001149009"/>
    </source>
</evidence>
<evidence type="ECO:0000256" key="1">
    <source>
        <dbReference type="ARBA" id="ARBA00006484"/>
    </source>
</evidence>
<dbReference type="PRINTS" id="PR00081">
    <property type="entry name" value="GDHRDH"/>
</dbReference>
<dbReference type="InterPro" id="IPR036291">
    <property type="entry name" value="NAD(P)-bd_dom_sf"/>
</dbReference>
<dbReference type="InterPro" id="IPR051911">
    <property type="entry name" value="SDR_oxidoreductase"/>
</dbReference>
<comment type="similarity">
    <text evidence="1 3">Belongs to the short-chain dehydrogenases/reductases (SDR) family.</text>
</comment>
<evidence type="ECO:0000313" key="4">
    <source>
        <dbReference type="EMBL" id="MCT8989717.1"/>
    </source>
</evidence>